<dbReference type="InterPro" id="IPR041413">
    <property type="entry name" value="MLTR_LBD"/>
</dbReference>
<dbReference type="RefSeq" id="WP_367636367.1">
    <property type="nucleotide sequence ID" value="NZ_JBFNQN010000002.1"/>
</dbReference>
<dbReference type="Pfam" id="PF17765">
    <property type="entry name" value="MLTR_LBD"/>
    <property type="match status" value="1"/>
</dbReference>
<dbReference type="PROSITE" id="PS50943">
    <property type="entry name" value="HTH_CROC1"/>
    <property type="match status" value="1"/>
</dbReference>
<dbReference type="CDD" id="cd00093">
    <property type="entry name" value="HTH_XRE"/>
    <property type="match status" value="1"/>
</dbReference>
<gene>
    <name evidence="2" type="ORF">AB1207_03355</name>
</gene>
<dbReference type="Gene3D" id="1.10.260.40">
    <property type="entry name" value="lambda repressor-like DNA-binding domains"/>
    <property type="match status" value="1"/>
</dbReference>
<dbReference type="Proteomes" id="UP001555826">
    <property type="component" value="Unassembled WGS sequence"/>
</dbReference>
<organism evidence="2 3">
    <name type="scientific">Kineococcus endophyticus</name>
    <dbReference type="NCBI Taxonomy" id="1181883"/>
    <lineage>
        <taxon>Bacteria</taxon>
        <taxon>Bacillati</taxon>
        <taxon>Actinomycetota</taxon>
        <taxon>Actinomycetes</taxon>
        <taxon>Kineosporiales</taxon>
        <taxon>Kineosporiaceae</taxon>
        <taxon>Kineococcus</taxon>
    </lineage>
</organism>
<dbReference type="SMART" id="SM00530">
    <property type="entry name" value="HTH_XRE"/>
    <property type="match status" value="1"/>
</dbReference>
<evidence type="ECO:0000259" key="1">
    <source>
        <dbReference type="PROSITE" id="PS50943"/>
    </source>
</evidence>
<keyword evidence="3" id="KW-1185">Reference proteome</keyword>
<dbReference type="InterPro" id="IPR001387">
    <property type="entry name" value="Cro/C1-type_HTH"/>
</dbReference>
<evidence type="ECO:0000313" key="2">
    <source>
        <dbReference type="EMBL" id="MEW9263774.1"/>
    </source>
</evidence>
<feature type="domain" description="HTH cro/C1-type" evidence="1">
    <location>
        <begin position="45"/>
        <end position="92"/>
    </location>
</feature>
<dbReference type="Gene3D" id="3.30.450.180">
    <property type="match status" value="1"/>
</dbReference>
<evidence type="ECO:0000313" key="3">
    <source>
        <dbReference type="Proteomes" id="UP001555826"/>
    </source>
</evidence>
<dbReference type="EMBL" id="JBFNQN010000002">
    <property type="protein sequence ID" value="MEW9263774.1"/>
    <property type="molecule type" value="Genomic_DNA"/>
</dbReference>
<name>A0ABV3P2C1_9ACTN</name>
<comment type="caution">
    <text evidence="2">The sequence shown here is derived from an EMBL/GenBank/DDBJ whole genome shotgun (WGS) entry which is preliminary data.</text>
</comment>
<sequence>MTVVEDRSVAAARRRELGSFLRSRRERLTCADVGLPLTGRRRTPGLRREELAVLTGISATWLTYLEQGRDVRPSRQVLDALATALQLTAAERRHVVDLTAPPLEPSAPEVPVAVAGVVRALDPDPAYVVTGTFDVLVWNPAAAAVFPLLVGGPAPNLARWVFTDPAAREVLVQWDAVAQDLLARLRATVAQRPDDPRRDALVADLRAVSPQAREWWSRHDVRASRSGTKRLRLAGRGVLDVPHASFAVAGQPDLALVVHLLSQAG</sequence>
<protein>
    <submittedName>
        <fullName evidence="2">Helix-turn-helix transcriptional regulator</fullName>
    </submittedName>
</protein>
<proteinExistence type="predicted"/>
<dbReference type="Pfam" id="PF13560">
    <property type="entry name" value="HTH_31"/>
    <property type="match status" value="1"/>
</dbReference>
<dbReference type="InterPro" id="IPR010982">
    <property type="entry name" value="Lambda_DNA-bd_dom_sf"/>
</dbReference>
<reference evidence="2 3" key="1">
    <citation type="submission" date="2024-07" db="EMBL/GenBank/DDBJ databases">
        <authorList>
            <person name="Thanompreechachai J."/>
            <person name="Duangmal K."/>
        </authorList>
    </citation>
    <scope>NUCLEOTIDE SEQUENCE [LARGE SCALE GENOMIC DNA]</scope>
    <source>
        <strain evidence="2 3">KCTC 19886</strain>
    </source>
</reference>
<accession>A0ABV3P2C1</accession>
<dbReference type="PANTHER" id="PTHR35010">
    <property type="entry name" value="BLL4672 PROTEIN-RELATED"/>
    <property type="match status" value="1"/>
</dbReference>
<dbReference type="SUPFAM" id="SSF47413">
    <property type="entry name" value="lambda repressor-like DNA-binding domains"/>
    <property type="match status" value="1"/>
</dbReference>